<dbReference type="InterPro" id="IPR003329">
    <property type="entry name" value="Cytidylyl_trans"/>
</dbReference>
<reference evidence="1" key="1">
    <citation type="submission" date="2020-11" db="EMBL/GenBank/DDBJ databases">
        <authorList>
            <person name="Tran Van P."/>
        </authorList>
    </citation>
    <scope>NUCLEOTIDE SEQUENCE</scope>
</reference>
<evidence type="ECO:0000313" key="1">
    <source>
        <dbReference type="EMBL" id="CAD7445414.1"/>
    </source>
</evidence>
<sequence>MEARISDGCIKANQLCWKNEKVCIANDKYITKINKPGKELLPATQITGLVLARGGSKMIPRKNLAKIGNQTLLEMSLQVMNNFGKFASVWVSTDDDEIAAVAQRSGASVHRRSAETATDTAPSIVGVQEFCVNHPVVHTKLSLISFQTHCFAESLEALRIEPRNLNL</sequence>
<dbReference type="SUPFAM" id="SSF53448">
    <property type="entry name" value="Nucleotide-diphospho-sugar transferases"/>
    <property type="match status" value="1"/>
</dbReference>
<gene>
    <name evidence="1" type="ORF">TBIB3V08_LOCUS7766</name>
</gene>
<dbReference type="AlphaFoldDB" id="A0A7R9F2D5"/>
<dbReference type="Pfam" id="PF02348">
    <property type="entry name" value="CTP_transf_3"/>
    <property type="match status" value="1"/>
</dbReference>
<dbReference type="InterPro" id="IPR029044">
    <property type="entry name" value="Nucleotide-diphossugar_trans"/>
</dbReference>
<dbReference type="EMBL" id="OD567255">
    <property type="protein sequence ID" value="CAD7445414.1"/>
    <property type="molecule type" value="Genomic_DNA"/>
</dbReference>
<dbReference type="PANTHER" id="PTHR21485:SF3">
    <property type="entry name" value="N-ACYLNEURAMINATE CYTIDYLYLTRANSFERASE"/>
    <property type="match status" value="1"/>
</dbReference>
<accession>A0A7R9F2D5</accession>
<dbReference type="InterPro" id="IPR050793">
    <property type="entry name" value="CMP-NeuNAc_synthase"/>
</dbReference>
<dbReference type="GO" id="GO:0008781">
    <property type="term" value="F:N-acylneuraminate cytidylyltransferase activity"/>
    <property type="evidence" value="ECO:0007669"/>
    <property type="project" value="TreeGrafter"/>
</dbReference>
<dbReference type="Gene3D" id="3.90.550.10">
    <property type="entry name" value="Spore Coat Polysaccharide Biosynthesis Protein SpsA, Chain A"/>
    <property type="match status" value="1"/>
</dbReference>
<dbReference type="PANTHER" id="PTHR21485">
    <property type="entry name" value="HAD SUPERFAMILY MEMBERS CMAS AND KDSC"/>
    <property type="match status" value="1"/>
</dbReference>
<protein>
    <submittedName>
        <fullName evidence="1">Uncharacterized protein</fullName>
    </submittedName>
</protein>
<proteinExistence type="predicted"/>
<organism evidence="1">
    <name type="scientific">Timema bartmani</name>
    <dbReference type="NCBI Taxonomy" id="61472"/>
    <lineage>
        <taxon>Eukaryota</taxon>
        <taxon>Metazoa</taxon>
        <taxon>Ecdysozoa</taxon>
        <taxon>Arthropoda</taxon>
        <taxon>Hexapoda</taxon>
        <taxon>Insecta</taxon>
        <taxon>Pterygota</taxon>
        <taxon>Neoptera</taxon>
        <taxon>Polyneoptera</taxon>
        <taxon>Phasmatodea</taxon>
        <taxon>Timematodea</taxon>
        <taxon>Timematoidea</taxon>
        <taxon>Timematidae</taxon>
        <taxon>Timema</taxon>
    </lineage>
</organism>
<name>A0A7R9F2D5_9NEOP</name>